<proteinExistence type="predicted"/>
<keyword evidence="4" id="KW-1185">Reference proteome</keyword>
<protein>
    <recommendedName>
        <fullName evidence="5">Transmembrane protein</fullName>
    </recommendedName>
</protein>
<accession>A0AAW0BS18</accession>
<gene>
    <name evidence="3" type="ORF">VNI00_014756</name>
</gene>
<evidence type="ECO:0000256" key="2">
    <source>
        <dbReference type="SAM" id="Phobius"/>
    </source>
</evidence>
<organism evidence="3 4">
    <name type="scientific">Paramarasmius palmivorus</name>
    <dbReference type="NCBI Taxonomy" id="297713"/>
    <lineage>
        <taxon>Eukaryota</taxon>
        <taxon>Fungi</taxon>
        <taxon>Dikarya</taxon>
        <taxon>Basidiomycota</taxon>
        <taxon>Agaricomycotina</taxon>
        <taxon>Agaricomycetes</taxon>
        <taxon>Agaricomycetidae</taxon>
        <taxon>Agaricales</taxon>
        <taxon>Marasmiineae</taxon>
        <taxon>Marasmiaceae</taxon>
        <taxon>Paramarasmius</taxon>
    </lineage>
</organism>
<comment type="caution">
    <text evidence="3">The sequence shown here is derived from an EMBL/GenBank/DDBJ whole genome shotgun (WGS) entry which is preliminary data.</text>
</comment>
<evidence type="ECO:0000256" key="1">
    <source>
        <dbReference type="SAM" id="MobiDB-lite"/>
    </source>
</evidence>
<reference evidence="3 4" key="1">
    <citation type="submission" date="2024-01" db="EMBL/GenBank/DDBJ databases">
        <title>A draft genome for a cacao thread blight-causing isolate of Paramarasmius palmivorus.</title>
        <authorList>
            <person name="Baruah I.K."/>
            <person name="Bukari Y."/>
            <person name="Amoako-Attah I."/>
            <person name="Meinhardt L.W."/>
            <person name="Bailey B.A."/>
            <person name="Cohen S.P."/>
        </authorList>
    </citation>
    <scope>NUCLEOTIDE SEQUENCE [LARGE SCALE GENOMIC DNA]</scope>
    <source>
        <strain evidence="3 4">GH-12</strain>
    </source>
</reference>
<dbReference type="EMBL" id="JAYKXP010000086">
    <property type="protein sequence ID" value="KAK7028921.1"/>
    <property type="molecule type" value="Genomic_DNA"/>
</dbReference>
<feature type="transmembrane region" description="Helical" evidence="2">
    <location>
        <begin position="293"/>
        <end position="316"/>
    </location>
</feature>
<keyword evidence="2" id="KW-0812">Transmembrane</keyword>
<sequence>MSSSQEVTLIADLDNSSALFTSEWQFVEDPAYYGGTAAFSNRSRIVESLEMRMSFRGTSISFYGIGSDSGCWVTLDRNNPASCLGPDYKWAIWYQSPSLPDEEHNIVVTHNSEFMYIDYALVKAGSTTDLSGKTIFVDNARAEEIWYTGQWLSSLDPEFSSALQDYRIWDAAARTATQSNTIVHPTGTSISVYGILLPAQTVTLEFIVDGTVQRREFSKEDAPEYDVAMNYKFYENMTLSAGNHFLIVNVSNILEGSTFWFDYITYTPSFSFVNERPTFIRGSSTVSPKSLPIGAIVGIIIAGLLMVTCVGVFYYVRTRRSASVKEGEIASRLEPFTIRAGADSKSRPTKWREFLSFEEIPSLPALMDEQSTHPEPLRIQVEVKQRNYEIASLTAEMQNSDNPTRGELFARINMLTMEVERLVRENAPPEYAGSDGGQRPSSRSGTLPSYDDGA</sequence>
<evidence type="ECO:0000313" key="4">
    <source>
        <dbReference type="Proteomes" id="UP001383192"/>
    </source>
</evidence>
<keyword evidence="2" id="KW-0472">Membrane</keyword>
<evidence type="ECO:0000313" key="3">
    <source>
        <dbReference type="EMBL" id="KAK7028921.1"/>
    </source>
</evidence>
<dbReference type="Gene3D" id="2.60.120.260">
    <property type="entry name" value="Galactose-binding domain-like"/>
    <property type="match status" value="1"/>
</dbReference>
<evidence type="ECO:0008006" key="5">
    <source>
        <dbReference type="Google" id="ProtNLM"/>
    </source>
</evidence>
<keyword evidence="2" id="KW-1133">Transmembrane helix</keyword>
<dbReference type="Proteomes" id="UP001383192">
    <property type="component" value="Unassembled WGS sequence"/>
</dbReference>
<name>A0AAW0BS18_9AGAR</name>
<dbReference type="AlphaFoldDB" id="A0AAW0BS18"/>
<feature type="region of interest" description="Disordered" evidence="1">
    <location>
        <begin position="423"/>
        <end position="454"/>
    </location>
</feature>